<sequence>MKIDEALSALGVNRIIWIDDHFNDTPSQLSDLLCNNIEITRQCEFGEFEEVIEQFEFNEEGVRDQITQILTDLPRERRFSIKEEYFAQEKRKLDMPTDEIGGAEFDFLCRLMNVKDDDRWTFDDYESQLPKICSADDSSVSYIIDLRDGAAHPTRGLDVLVALNKLSSKGTAFILTHEASIDKEETLECELRDALCKSHSALSIPVCVIAKQRLYSESGEEEELHNSLRIAIKRAGLKKSMHEVLAYVSSNVRSMFDEAASTLLDIPPEQLEAFVVERGRKEGVSELHVVERAVSVTLAQKIRDVFAKSDSVQKSTRRLRALRTVPLNAPVSQIHKSLHEFRNLEVWEHDTLINGAYTPIACGDVFELDELEFPGENSRKFLLLAQPCDISIRDNGKRDLEMAFLVPLKEKEAAIREKEKLKETPLQFRIDGVQYVCDLRAAVSARLSILDLSSSRADGRVRLDKLQEETENLLPGLQIALEKGRRPIAKLLDQYSSGKLKLSGGGDELIHPSMQLTMLYNGPIKKIHSGKYKKASTVCLDGIEHDLPDRITWGLRRCGRIRMPYAASLLKDYMTVMSREAFDLDFTWLEPASCVLGEDSAGVPGC</sequence>
<dbReference type="EMBL" id="CP158373">
    <property type="protein sequence ID" value="XBY64923.1"/>
    <property type="molecule type" value="Genomic_DNA"/>
</dbReference>
<accession>A0AAU7Y7B5</accession>
<gene>
    <name evidence="1" type="ORF">ABS648_03940</name>
</gene>
<proteinExistence type="predicted"/>
<dbReference type="RefSeq" id="WP_350447653.1">
    <property type="nucleotide sequence ID" value="NZ_CP158373.1"/>
</dbReference>
<organism evidence="1">
    <name type="scientific">Pseudomonas solani</name>
    <dbReference type="NCBI Taxonomy" id="2731552"/>
    <lineage>
        <taxon>Bacteria</taxon>
        <taxon>Pseudomonadati</taxon>
        <taxon>Pseudomonadota</taxon>
        <taxon>Gammaproteobacteria</taxon>
        <taxon>Pseudomonadales</taxon>
        <taxon>Pseudomonadaceae</taxon>
        <taxon>Pseudomonas</taxon>
    </lineage>
</organism>
<name>A0AAU7Y7B5_9PSED</name>
<evidence type="ECO:0000313" key="1">
    <source>
        <dbReference type="EMBL" id="XBY64923.1"/>
    </source>
</evidence>
<reference evidence="1" key="1">
    <citation type="submission" date="2023-08" db="EMBL/GenBank/DDBJ databases">
        <title>Increased levels of nutrients transform a symbiont into a lethal pathobiont.</title>
        <authorList>
            <person name="Lachnit T."/>
            <person name="Ulrich L."/>
            <person name="Willmer F.M."/>
            <person name="Hasenbein T."/>
            <person name="Steiner L.X."/>
            <person name="Wolters M."/>
            <person name="Herbst E.M."/>
            <person name="Deines P."/>
        </authorList>
    </citation>
    <scope>NUCLEOTIDE SEQUENCE</scope>
    <source>
        <strain evidence="1">T3</strain>
    </source>
</reference>
<dbReference type="AlphaFoldDB" id="A0AAU7Y7B5"/>
<evidence type="ECO:0008006" key="2">
    <source>
        <dbReference type="Google" id="ProtNLM"/>
    </source>
</evidence>
<protein>
    <recommendedName>
        <fullName evidence="2">Response receiver domain-containing protein</fullName>
    </recommendedName>
</protein>